<evidence type="ECO:0000313" key="8">
    <source>
        <dbReference type="EMBL" id="SDN86671.1"/>
    </source>
</evidence>
<keyword evidence="4 6" id="KW-1133">Transmembrane helix</keyword>
<protein>
    <submittedName>
        <fullName evidence="8">ABC-2 family transporter protein</fullName>
    </submittedName>
</protein>
<keyword evidence="5 6" id="KW-0472">Membrane</keyword>
<evidence type="ECO:0000256" key="5">
    <source>
        <dbReference type="ARBA" id="ARBA00023136"/>
    </source>
</evidence>
<dbReference type="Gene3D" id="3.40.1710.10">
    <property type="entry name" value="abc type-2 transporter like domain"/>
    <property type="match status" value="1"/>
</dbReference>
<feature type="transmembrane region" description="Helical" evidence="6">
    <location>
        <begin position="209"/>
        <end position="231"/>
    </location>
</feature>
<dbReference type="EMBL" id="FNIG01000010">
    <property type="protein sequence ID" value="SDN86671.1"/>
    <property type="molecule type" value="Genomic_DNA"/>
</dbReference>
<feature type="transmembrane region" description="Helical" evidence="6">
    <location>
        <begin position="286"/>
        <end position="306"/>
    </location>
</feature>
<gene>
    <name evidence="8" type="ORF">SAMN05216498_0090</name>
</gene>
<dbReference type="InterPro" id="IPR051449">
    <property type="entry name" value="ABC-2_transporter_component"/>
</dbReference>
<dbReference type="GO" id="GO:0140359">
    <property type="term" value="F:ABC-type transporter activity"/>
    <property type="evidence" value="ECO:0007669"/>
    <property type="project" value="InterPro"/>
</dbReference>
<dbReference type="OrthoDB" id="2956491at2"/>
<evidence type="ECO:0000256" key="4">
    <source>
        <dbReference type="ARBA" id="ARBA00022989"/>
    </source>
</evidence>
<evidence type="ECO:0000256" key="3">
    <source>
        <dbReference type="ARBA" id="ARBA00022692"/>
    </source>
</evidence>
<evidence type="ECO:0000259" key="7">
    <source>
        <dbReference type="Pfam" id="PF12698"/>
    </source>
</evidence>
<dbReference type="AlphaFoldDB" id="A0A1H0EWC1"/>
<dbReference type="GO" id="GO:0005886">
    <property type="term" value="C:plasma membrane"/>
    <property type="evidence" value="ECO:0007669"/>
    <property type="project" value="UniProtKB-SubCell"/>
</dbReference>
<dbReference type="STRING" id="237069.SAMN05216498_0090"/>
<feature type="transmembrane region" description="Helical" evidence="6">
    <location>
        <begin position="252"/>
        <end position="274"/>
    </location>
</feature>
<organism evidence="8 9">
    <name type="scientific">Tenuibacillus multivorans</name>
    <dbReference type="NCBI Taxonomy" id="237069"/>
    <lineage>
        <taxon>Bacteria</taxon>
        <taxon>Bacillati</taxon>
        <taxon>Bacillota</taxon>
        <taxon>Bacilli</taxon>
        <taxon>Bacillales</taxon>
        <taxon>Bacillaceae</taxon>
        <taxon>Tenuibacillus</taxon>
    </lineage>
</organism>
<dbReference type="Pfam" id="PF12698">
    <property type="entry name" value="ABC2_membrane_3"/>
    <property type="match status" value="1"/>
</dbReference>
<reference evidence="8 9" key="1">
    <citation type="submission" date="2016-10" db="EMBL/GenBank/DDBJ databases">
        <authorList>
            <person name="de Groot N.N."/>
        </authorList>
    </citation>
    <scope>NUCLEOTIDE SEQUENCE [LARGE SCALE GENOMIC DNA]</scope>
    <source>
        <strain evidence="8 9">CGMCC 1.3442</strain>
    </source>
</reference>
<feature type="transmembrane region" description="Helical" evidence="6">
    <location>
        <begin position="20"/>
        <end position="42"/>
    </location>
</feature>
<keyword evidence="9" id="KW-1185">Reference proteome</keyword>
<dbReference type="PANTHER" id="PTHR30294">
    <property type="entry name" value="MEMBRANE COMPONENT OF ABC TRANSPORTER YHHJ-RELATED"/>
    <property type="match status" value="1"/>
</dbReference>
<evidence type="ECO:0000256" key="6">
    <source>
        <dbReference type="SAM" id="Phobius"/>
    </source>
</evidence>
<evidence type="ECO:0000256" key="2">
    <source>
        <dbReference type="ARBA" id="ARBA00022475"/>
    </source>
</evidence>
<feature type="domain" description="ABC-2 type transporter transmembrane" evidence="7">
    <location>
        <begin position="20"/>
        <end position="383"/>
    </location>
</feature>
<dbReference type="RefSeq" id="WP_093857648.1">
    <property type="nucleotide sequence ID" value="NZ_BJVZ01000007.1"/>
</dbReference>
<feature type="transmembrane region" description="Helical" evidence="6">
    <location>
        <begin position="318"/>
        <end position="339"/>
    </location>
</feature>
<accession>A0A1H0EWC1</accession>
<evidence type="ECO:0000256" key="1">
    <source>
        <dbReference type="ARBA" id="ARBA00004651"/>
    </source>
</evidence>
<dbReference type="InterPro" id="IPR013525">
    <property type="entry name" value="ABC2_TM"/>
</dbReference>
<sequence length="393" mass="45367">MIFHLWLYEWKRMFKHPGLFLFVLIFPIAVLGIIGLLIYSLAQDELESVNIVVLDQDQTFETNALVEQLQSDETIEGDINFIQGDHALPYYLENPDQYAAIVEVPEGFTEQLRSGVNEKINVYLNDSLPFASNLAYLLLESGQDYISAAQTGVNTVHHFHIQNLEQADERQTWIQQMTLHFTYYALNRNSFFAEDDSTEQGLLSWTTHLYLMTVVILFFMTYLLMTLIFQPKHQHITQQRLSLISVKRVHQTLAIFFHQVSFTAFYLLALLWLLHQFVYPSVTFNVLIFIQWLLVGIVICLISFVMRSIFAQKTISNLLSLILSGVLLLASGLLIPPTYLPGSFQLLNQAYEGFAEIWIDHQMPLVNWLQVTLLILVVLSVVFFSMRRVGSSW</sequence>
<dbReference type="Proteomes" id="UP000199334">
    <property type="component" value="Unassembled WGS sequence"/>
</dbReference>
<name>A0A1H0EWC1_9BACI</name>
<comment type="subcellular location">
    <subcellularLocation>
        <location evidence="1">Cell membrane</location>
        <topology evidence="1">Multi-pass membrane protein</topology>
    </subcellularLocation>
</comment>
<dbReference type="PANTHER" id="PTHR30294:SF29">
    <property type="entry name" value="MULTIDRUG ABC TRANSPORTER PERMEASE YBHS-RELATED"/>
    <property type="match status" value="1"/>
</dbReference>
<feature type="transmembrane region" description="Helical" evidence="6">
    <location>
        <begin position="368"/>
        <end position="386"/>
    </location>
</feature>
<evidence type="ECO:0000313" key="9">
    <source>
        <dbReference type="Proteomes" id="UP000199334"/>
    </source>
</evidence>
<keyword evidence="3 6" id="KW-0812">Transmembrane</keyword>
<proteinExistence type="predicted"/>
<keyword evidence="2" id="KW-1003">Cell membrane</keyword>